<feature type="region of interest" description="Disordered" evidence="1">
    <location>
        <begin position="1"/>
        <end position="28"/>
    </location>
</feature>
<feature type="transmembrane region" description="Helical" evidence="2">
    <location>
        <begin position="102"/>
        <end position="122"/>
    </location>
</feature>
<sequence>MSETPTTPPPLPGTPNSHGQGGQGGARGPQPTIGELIARISENISGLIQGEIDLAKAKGKRMVTNLGLGAALLGAAGVLALFAFGILLGGIVRLLALALPLWASYLIVAFVLFIIVAILALLGVKRLKKGRSDVPAPQEGLRSSAETVKSAVASGLRKGGEAL</sequence>
<dbReference type="Proteomes" id="UP000504752">
    <property type="component" value="Chromosome"/>
</dbReference>
<organism evidence="3 4">
    <name type="scientific">Actinomyces marmotae</name>
    <dbReference type="NCBI Taxonomy" id="2737173"/>
    <lineage>
        <taxon>Bacteria</taxon>
        <taxon>Bacillati</taxon>
        <taxon>Actinomycetota</taxon>
        <taxon>Actinomycetes</taxon>
        <taxon>Actinomycetales</taxon>
        <taxon>Actinomycetaceae</taxon>
        <taxon>Actinomyces</taxon>
    </lineage>
</organism>
<evidence type="ECO:0000313" key="4">
    <source>
        <dbReference type="Proteomes" id="UP000504752"/>
    </source>
</evidence>
<dbReference type="EMBL" id="CP053642">
    <property type="protein sequence ID" value="QKD79085.1"/>
    <property type="molecule type" value="Genomic_DNA"/>
</dbReference>
<reference evidence="3 4" key="1">
    <citation type="submission" date="2020-05" db="EMBL/GenBank/DDBJ databases">
        <title>Actinomyces sp. zg-325.</title>
        <authorList>
            <person name="Yang C."/>
        </authorList>
    </citation>
    <scope>NUCLEOTIDE SEQUENCE [LARGE SCALE GENOMIC DNA]</scope>
    <source>
        <strain evidence="4">zg-325</strain>
    </source>
</reference>
<keyword evidence="2" id="KW-1133">Transmembrane helix</keyword>
<evidence type="ECO:0000313" key="3">
    <source>
        <dbReference type="EMBL" id="QKD79085.1"/>
    </source>
</evidence>
<keyword evidence="2" id="KW-0812">Transmembrane</keyword>
<keyword evidence="2" id="KW-0472">Membrane</keyword>
<evidence type="ECO:0000256" key="2">
    <source>
        <dbReference type="SAM" id="Phobius"/>
    </source>
</evidence>
<evidence type="ECO:0000256" key="1">
    <source>
        <dbReference type="SAM" id="MobiDB-lite"/>
    </source>
</evidence>
<dbReference type="KEGG" id="amam:HPC72_01345"/>
<protein>
    <submittedName>
        <fullName evidence="3">Phage holin family protein</fullName>
    </submittedName>
</protein>
<accession>A0A6M8B848</accession>
<dbReference type="Pfam" id="PF07332">
    <property type="entry name" value="Phage_holin_3_6"/>
    <property type="match status" value="1"/>
</dbReference>
<dbReference type="InterPro" id="IPR009937">
    <property type="entry name" value="Phage_holin_3_6"/>
</dbReference>
<feature type="compositionally biased region" description="Pro residues" evidence="1">
    <location>
        <begin position="1"/>
        <end position="13"/>
    </location>
</feature>
<gene>
    <name evidence="3" type="ORF">HPC72_01345</name>
</gene>
<keyword evidence="4" id="KW-1185">Reference proteome</keyword>
<dbReference type="AlphaFoldDB" id="A0A6M8B848"/>
<name>A0A6M8B848_9ACTO</name>
<dbReference type="RefSeq" id="WP_159523740.1">
    <property type="nucleotide sequence ID" value="NZ_CP053642.1"/>
</dbReference>
<feature type="transmembrane region" description="Helical" evidence="2">
    <location>
        <begin position="66"/>
        <end position="96"/>
    </location>
</feature>
<proteinExistence type="predicted"/>